<dbReference type="Proteomes" id="UP000608594">
    <property type="component" value="Unassembled WGS sequence"/>
</dbReference>
<feature type="transmembrane region" description="Helical" evidence="1">
    <location>
        <begin position="96"/>
        <end position="115"/>
    </location>
</feature>
<proteinExistence type="predicted"/>
<reference evidence="2" key="1">
    <citation type="submission" date="2020-08" db="EMBL/GenBank/DDBJ databases">
        <title>Paracoccus amoyensis sp. nov., isolated from the surface seawater at coast of Xiamen, Fujian.</title>
        <authorList>
            <person name="Lyu L."/>
        </authorList>
    </citation>
    <scope>NUCLEOTIDE SEQUENCE</scope>
    <source>
        <strain evidence="2">11-3</strain>
    </source>
</reference>
<sequence length="149" mass="16715">MIQKNPVYRFIMTFLALLGTFVIYGIMAMLHYMAWTGQILPLDAPYAGGLFLFGVPTFGGAPIGIHVFNHALWGIPAALAYAVFLRIMLGGSIHWLRLLCLYVATVAMGYIFAMYDWSGILRPGEALLWAYGLWFLVGLLIVRDWVVRP</sequence>
<accession>A0A926GED9</accession>
<evidence type="ECO:0000313" key="3">
    <source>
        <dbReference type="Proteomes" id="UP000608594"/>
    </source>
</evidence>
<feature type="transmembrane region" description="Helical" evidence="1">
    <location>
        <begin position="127"/>
        <end position="146"/>
    </location>
</feature>
<dbReference type="AlphaFoldDB" id="A0A926GED9"/>
<dbReference type="RefSeq" id="WP_187792000.1">
    <property type="nucleotide sequence ID" value="NZ_JACOQL010000001.1"/>
</dbReference>
<gene>
    <name evidence="2" type="ORF">H4P12_02430</name>
</gene>
<keyword evidence="3" id="KW-1185">Reference proteome</keyword>
<feature type="transmembrane region" description="Helical" evidence="1">
    <location>
        <begin position="6"/>
        <end position="32"/>
    </location>
</feature>
<dbReference type="EMBL" id="JACOQL010000001">
    <property type="protein sequence ID" value="MBC9245592.1"/>
    <property type="molecule type" value="Genomic_DNA"/>
</dbReference>
<comment type="caution">
    <text evidence="2">The sequence shown here is derived from an EMBL/GenBank/DDBJ whole genome shotgun (WGS) entry which is preliminary data.</text>
</comment>
<protein>
    <submittedName>
        <fullName evidence="2">Uncharacterized protein</fullName>
    </submittedName>
</protein>
<keyword evidence="1" id="KW-0812">Transmembrane</keyword>
<keyword evidence="1" id="KW-1133">Transmembrane helix</keyword>
<feature type="transmembrane region" description="Helical" evidence="1">
    <location>
        <begin position="44"/>
        <end position="65"/>
    </location>
</feature>
<name>A0A926GED9_9RHOB</name>
<organism evidence="2 3">
    <name type="scientific">Paracoccus amoyensis</name>
    <dbReference type="NCBI Taxonomy" id="2760093"/>
    <lineage>
        <taxon>Bacteria</taxon>
        <taxon>Pseudomonadati</taxon>
        <taxon>Pseudomonadota</taxon>
        <taxon>Alphaproteobacteria</taxon>
        <taxon>Rhodobacterales</taxon>
        <taxon>Paracoccaceae</taxon>
        <taxon>Paracoccus</taxon>
    </lineage>
</organism>
<keyword evidence="1" id="KW-0472">Membrane</keyword>
<evidence type="ECO:0000256" key="1">
    <source>
        <dbReference type="SAM" id="Phobius"/>
    </source>
</evidence>
<evidence type="ECO:0000313" key="2">
    <source>
        <dbReference type="EMBL" id="MBC9245592.1"/>
    </source>
</evidence>